<dbReference type="EMBL" id="DWYW01000057">
    <property type="protein sequence ID" value="HJA89728.1"/>
    <property type="molecule type" value="Genomic_DNA"/>
</dbReference>
<dbReference type="CDD" id="cd06261">
    <property type="entry name" value="TM_PBP2"/>
    <property type="match status" value="1"/>
</dbReference>
<protein>
    <recommendedName>
        <fullName evidence="9">ABC transmembrane type-1 domain-containing protein</fullName>
    </recommendedName>
</protein>
<feature type="transmembrane region" description="Helical" evidence="8">
    <location>
        <begin position="236"/>
        <end position="256"/>
    </location>
</feature>
<feature type="transmembrane region" description="Helical" evidence="8">
    <location>
        <begin position="176"/>
        <end position="201"/>
    </location>
</feature>
<evidence type="ECO:0000256" key="2">
    <source>
        <dbReference type="ARBA" id="ARBA00022448"/>
    </source>
</evidence>
<keyword evidence="4" id="KW-0997">Cell inner membrane</keyword>
<evidence type="ECO:0000313" key="11">
    <source>
        <dbReference type="Proteomes" id="UP000886856"/>
    </source>
</evidence>
<dbReference type="PANTHER" id="PTHR43357:SF4">
    <property type="entry name" value="INNER MEMBRANE ABC TRANSPORTER PERMEASE PROTEIN YDCV"/>
    <property type="match status" value="1"/>
</dbReference>
<comment type="similarity">
    <text evidence="8">Belongs to the binding-protein-dependent transport system permease family.</text>
</comment>
<dbReference type="GO" id="GO:0055085">
    <property type="term" value="P:transmembrane transport"/>
    <property type="evidence" value="ECO:0007669"/>
    <property type="project" value="InterPro"/>
</dbReference>
<proteinExistence type="inferred from homology"/>
<name>A0A9D2KWP9_9LACT</name>
<feature type="transmembrane region" description="Helical" evidence="8">
    <location>
        <begin position="129"/>
        <end position="149"/>
    </location>
</feature>
<feature type="domain" description="ABC transmembrane type-1" evidence="9">
    <location>
        <begin position="63"/>
        <end position="253"/>
    </location>
</feature>
<dbReference type="GO" id="GO:0005886">
    <property type="term" value="C:plasma membrane"/>
    <property type="evidence" value="ECO:0007669"/>
    <property type="project" value="UniProtKB-SubCell"/>
</dbReference>
<sequence length="278" mass="30730">MKQESSFLSKVIIGAIALFLLLPVLVTIINSLFRDFSSLVPKGFTLEFYQSVLGGKENMLPAIGRSLMISIVPTLVMLVVLLLTLYVIQVYYPQWDKYLDILSKIPYGIQGVILAVSIISLYASRPGFLSNRIFLLGCAYSIVILPYMYQGIKNALTTIEMKPILEAAETLGSSKLYAYFMIIVPSILKGLVATLLLSIGILFSDFVLVNIIAGSYFETTGIFLDRIRSVSGHAASAISVIIFCMMLGLTFIANYLNQDSKGPVEAKLFQKENKQHGR</sequence>
<accession>A0A9D2KWP9</accession>
<feature type="transmembrane region" description="Helical" evidence="8">
    <location>
        <begin position="67"/>
        <end position="92"/>
    </location>
</feature>
<reference evidence="10" key="1">
    <citation type="journal article" date="2021" name="PeerJ">
        <title>Extensive microbial diversity within the chicken gut microbiome revealed by metagenomics and culture.</title>
        <authorList>
            <person name="Gilroy R."/>
            <person name="Ravi A."/>
            <person name="Getino M."/>
            <person name="Pursley I."/>
            <person name="Horton D.L."/>
            <person name="Alikhan N.F."/>
            <person name="Baker D."/>
            <person name="Gharbi K."/>
            <person name="Hall N."/>
            <person name="Watson M."/>
            <person name="Adriaenssens E.M."/>
            <person name="Foster-Nyarko E."/>
            <person name="Jarju S."/>
            <person name="Secka A."/>
            <person name="Antonio M."/>
            <person name="Oren A."/>
            <person name="Chaudhuri R.R."/>
            <person name="La Ragione R."/>
            <person name="Hildebrand F."/>
            <person name="Pallen M.J."/>
        </authorList>
    </citation>
    <scope>NUCLEOTIDE SEQUENCE</scope>
    <source>
        <strain evidence="10">CHK171-505</strain>
    </source>
</reference>
<evidence type="ECO:0000256" key="7">
    <source>
        <dbReference type="ARBA" id="ARBA00023136"/>
    </source>
</evidence>
<gene>
    <name evidence="10" type="ORF">H9948_02950</name>
</gene>
<comment type="caution">
    <text evidence="10">The sequence shown here is derived from an EMBL/GenBank/DDBJ whole genome shotgun (WGS) entry which is preliminary data.</text>
</comment>
<dbReference type="InterPro" id="IPR035906">
    <property type="entry name" value="MetI-like_sf"/>
</dbReference>
<dbReference type="Pfam" id="PF00528">
    <property type="entry name" value="BPD_transp_1"/>
    <property type="match status" value="1"/>
</dbReference>
<comment type="subcellular location">
    <subcellularLocation>
        <location evidence="1">Cell inner membrane</location>
        <topology evidence="1">Multi-pass membrane protein</topology>
    </subcellularLocation>
    <subcellularLocation>
        <location evidence="8">Cell membrane</location>
        <topology evidence="8">Multi-pass membrane protein</topology>
    </subcellularLocation>
</comment>
<dbReference type="Gene3D" id="1.10.3720.10">
    <property type="entry name" value="MetI-like"/>
    <property type="match status" value="1"/>
</dbReference>
<evidence type="ECO:0000256" key="6">
    <source>
        <dbReference type="ARBA" id="ARBA00022989"/>
    </source>
</evidence>
<evidence type="ECO:0000313" key="10">
    <source>
        <dbReference type="EMBL" id="HJA89728.1"/>
    </source>
</evidence>
<dbReference type="InterPro" id="IPR000515">
    <property type="entry name" value="MetI-like"/>
</dbReference>
<dbReference type="Proteomes" id="UP000886856">
    <property type="component" value="Unassembled WGS sequence"/>
</dbReference>
<feature type="transmembrane region" description="Helical" evidence="8">
    <location>
        <begin position="104"/>
        <end position="123"/>
    </location>
</feature>
<feature type="transmembrane region" description="Helical" evidence="8">
    <location>
        <begin position="207"/>
        <end position="224"/>
    </location>
</feature>
<keyword evidence="3" id="KW-1003">Cell membrane</keyword>
<organism evidence="10 11">
    <name type="scientific">Candidatus Jeotgalibaca merdavium</name>
    <dbReference type="NCBI Taxonomy" id="2838627"/>
    <lineage>
        <taxon>Bacteria</taxon>
        <taxon>Bacillati</taxon>
        <taxon>Bacillota</taxon>
        <taxon>Bacilli</taxon>
        <taxon>Lactobacillales</taxon>
        <taxon>Carnobacteriaceae</taxon>
        <taxon>Jeotgalibaca</taxon>
    </lineage>
</organism>
<dbReference type="PROSITE" id="PS50928">
    <property type="entry name" value="ABC_TM1"/>
    <property type="match status" value="1"/>
</dbReference>
<dbReference type="AlphaFoldDB" id="A0A9D2KWP9"/>
<keyword evidence="6 8" id="KW-1133">Transmembrane helix</keyword>
<evidence type="ECO:0000256" key="1">
    <source>
        <dbReference type="ARBA" id="ARBA00004429"/>
    </source>
</evidence>
<keyword evidence="5 8" id="KW-0812">Transmembrane</keyword>
<keyword evidence="7 8" id="KW-0472">Membrane</keyword>
<evidence type="ECO:0000256" key="4">
    <source>
        <dbReference type="ARBA" id="ARBA00022519"/>
    </source>
</evidence>
<evidence type="ECO:0000259" key="9">
    <source>
        <dbReference type="PROSITE" id="PS50928"/>
    </source>
</evidence>
<dbReference type="SUPFAM" id="SSF161098">
    <property type="entry name" value="MetI-like"/>
    <property type="match status" value="1"/>
</dbReference>
<keyword evidence="2 8" id="KW-0813">Transport</keyword>
<dbReference type="PANTHER" id="PTHR43357">
    <property type="entry name" value="INNER MEMBRANE ABC TRANSPORTER PERMEASE PROTEIN YDCV"/>
    <property type="match status" value="1"/>
</dbReference>
<evidence type="ECO:0000256" key="3">
    <source>
        <dbReference type="ARBA" id="ARBA00022475"/>
    </source>
</evidence>
<reference evidence="10" key="2">
    <citation type="submission" date="2021-04" db="EMBL/GenBank/DDBJ databases">
        <authorList>
            <person name="Gilroy R."/>
        </authorList>
    </citation>
    <scope>NUCLEOTIDE SEQUENCE</scope>
    <source>
        <strain evidence="10">CHK171-505</strain>
    </source>
</reference>
<evidence type="ECO:0000256" key="8">
    <source>
        <dbReference type="RuleBase" id="RU363032"/>
    </source>
</evidence>
<evidence type="ECO:0000256" key="5">
    <source>
        <dbReference type="ARBA" id="ARBA00022692"/>
    </source>
</evidence>
<feature type="transmembrane region" description="Helical" evidence="8">
    <location>
        <begin position="12"/>
        <end position="33"/>
    </location>
</feature>